<keyword evidence="3" id="KW-1185">Reference proteome</keyword>
<feature type="compositionally biased region" description="Polar residues" evidence="1">
    <location>
        <begin position="59"/>
        <end position="74"/>
    </location>
</feature>
<evidence type="ECO:0000256" key="1">
    <source>
        <dbReference type="SAM" id="MobiDB-lite"/>
    </source>
</evidence>
<evidence type="ECO:0000313" key="2">
    <source>
        <dbReference type="EMBL" id="VDK29134.1"/>
    </source>
</evidence>
<protein>
    <submittedName>
        <fullName evidence="2">Uncharacterized protein</fullName>
    </submittedName>
</protein>
<accession>A0A3P6Q8I5</accession>
<sequence>MGYTATLANKDDHLKRLDQSEEIAKRSFQMEDISVGIVNIWHTSPRDNDIFSLDPPLSKKSSASNSDFYTCTQS</sequence>
<gene>
    <name evidence="2" type="ORF">ASIM_LOCUS7417</name>
</gene>
<name>A0A3P6Q8I5_ANISI</name>
<feature type="region of interest" description="Disordered" evidence="1">
    <location>
        <begin position="55"/>
        <end position="74"/>
    </location>
</feature>
<reference evidence="2 3" key="1">
    <citation type="submission" date="2018-11" db="EMBL/GenBank/DDBJ databases">
        <authorList>
            <consortium name="Pathogen Informatics"/>
        </authorList>
    </citation>
    <scope>NUCLEOTIDE SEQUENCE [LARGE SCALE GENOMIC DNA]</scope>
</reference>
<dbReference type="Proteomes" id="UP000267096">
    <property type="component" value="Unassembled WGS sequence"/>
</dbReference>
<organism evidence="2 3">
    <name type="scientific">Anisakis simplex</name>
    <name type="common">Herring worm</name>
    <dbReference type="NCBI Taxonomy" id="6269"/>
    <lineage>
        <taxon>Eukaryota</taxon>
        <taxon>Metazoa</taxon>
        <taxon>Ecdysozoa</taxon>
        <taxon>Nematoda</taxon>
        <taxon>Chromadorea</taxon>
        <taxon>Rhabditida</taxon>
        <taxon>Spirurina</taxon>
        <taxon>Ascaridomorpha</taxon>
        <taxon>Ascaridoidea</taxon>
        <taxon>Anisakidae</taxon>
        <taxon>Anisakis</taxon>
        <taxon>Anisakis simplex complex</taxon>
    </lineage>
</organism>
<dbReference type="AlphaFoldDB" id="A0A3P6Q8I5"/>
<dbReference type="EMBL" id="UYRR01017892">
    <property type="protein sequence ID" value="VDK29134.1"/>
    <property type="molecule type" value="Genomic_DNA"/>
</dbReference>
<proteinExistence type="predicted"/>
<evidence type="ECO:0000313" key="3">
    <source>
        <dbReference type="Proteomes" id="UP000267096"/>
    </source>
</evidence>